<dbReference type="InterPro" id="IPR029039">
    <property type="entry name" value="Flavoprotein-like_sf"/>
</dbReference>
<dbReference type="InterPro" id="IPR008254">
    <property type="entry name" value="Flavodoxin/NO_synth"/>
</dbReference>
<dbReference type="SUPFAM" id="SSF52218">
    <property type="entry name" value="Flavoproteins"/>
    <property type="match status" value="1"/>
</dbReference>
<evidence type="ECO:0000259" key="8">
    <source>
        <dbReference type="PROSITE" id="PS50902"/>
    </source>
</evidence>
<keyword evidence="4 7" id="KW-0285">Flavoprotein</keyword>
<dbReference type="NCBIfam" id="TIGR01753">
    <property type="entry name" value="flav_short"/>
    <property type="match status" value="1"/>
</dbReference>
<name>A0ABY7QT30_9FIRM</name>
<dbReference type="InterPro" id="IPR010087">
    <property type="entry name" value="Flav_short"/>
</dbReference>
<comment type="similarity">
    <text evidence="2 7">Belongs to the flavodoxin family.</text>
</comment>
<evidence type="ECO:0000313" key="9">
    <source>
        <dbReference type="EMBL" id="WBW49929.1"/>
    </source>
</evidence>
<dbReference type="Pfam" id="PF00258">
    <property type="entry name" value="Flavodoxin_1"/>
    <property type="match status" value="1"/>
</dbReference>
<organism evidence="9 10">
    <name type="scientific">Peptoniphilus equinus</name>
    <dbReference type="NCBI Taxonomy" id="3016343"/>
    <lineage>
        <taxon>Bacteria</taxon>
        <taxon>Bacillati</taxon>
        <taxon>Bacillota</taxon>
        <taxon>Tissierellia</taxon>
        <taxon>Tissierellales</taxon>
        <taxon>Peptoniphilaceae</taxon>
        <taxon>Peptoniphilus</taxon>
    </lineage>
</organism>
<sequence length="140" mass="15264">MTFIVYWSGTGNTQKMAEAIYASLDASKATLVEFEATDVATVAAADVIAFGCPAMGDEELEESVVRPFMDDIAPLLKGKSVGLFGSYQWADGQWMETWEDEVRSLGATIIDTLPVYDEPTDNDLAKCREFGHALAQKDPS</sequence>
<dbReference type="PROSITE" id="PS00201">
    <property type="entry name" value="FLAVODOXIN"/>
    <property type="match status" value="1"/>
</dbReference>
<dbReference type="InterPro" id="IPR001226">
    <property type="entry name" value="Flavodoxin_CS"/>
</dbReference>
<evidence type="ECO:0000256" key="3">
    <source>
        <dbReference type="ARBA" id="ARBA00022448"/>
    </source>
</evidence>
<evidence type="ECO:0000256" key="2">
    <source>
        <dbReference type="ARBA" id="ARBA00005267"/>
    </source>
</evidence>
<keyword evidence="5 7" id="KW-0288">FMN</keyword>
<evidence type="ECO:0000256" key="6">
    <source>
        <dbReference type="ARBA" id="ARBA00022982"/>
    </source>
</evidence>
<comment type="function">
    <text evidence="7">Low-potential electron donor to a number of redox enzymes.</text>
</comment>
<proteinExistence type="inferred from homology"/>
<reference evidence="9 10" key="1">
    <citation type="submission" date="2023-01" db="EMBL/GenBank/DDBJ databases">
        <authorList>
            <person name="Lee S.H."/>
            <person name="Jung H.S."/>
            <person name="Yun J.U."/>
        </authorList>
    </citation>
    <scope>NUCLEOTIDE SEQUENCE [LARGE SCALE GENOMIC DNA]</scope>
    <source>
        <strain evidence="9 10">CBA3646</strain>
    </source>
</reference>
<feature type="domain" description="Flavodoxin-like" evidence="8">
    <location>
        <begin position="2"/>
        <end position="135"/>
    </location>
</feature>
<evidence type="ECO:0000256" key="5">
    <source>
        <dbReference type="ARBA" id="ARBA00022643"/>
    </source>
</evidence>
<dbReference type="Gene3D" id="3.40.50.360">
    <property type="match status" value="1"/>
</dbReference>
<dbReference type="PROSITE" id="PS50902">
    <property type="entry name" value="FLAVODOXIN_LIKE"/>
    <property type="match status" value="1"/>
</dbReference>
<keyword evidence="6 7" id="KW-0249">Electron transport</keyword>
<protein>
    <recommendedName>
        <fullName evidence="7">Flavodoxin</fullName>
    </recommendedName>
</protein>
<dbReference type="RefSeq" id="WP_271191460.1">
    <property type="nucleotide sequence ID" value="NZ_CP115667.1"/>
</dbReference>
<evidence type="ECO:0000313" key="10">
    <source>
        <dbReference type="Proteomes" id="UP001210339"/>
    </source>
</evidence>
<dbReference type="Proteomes" id="UP001210339">
    <property type="component" value="Chromosome"/>
</dbReference>
<evidence type="ECO:0000256" key="7">
    <source>
        <dbReference type="RuleBase" id="RU367037"/>
    </source>
</evidence>
<comment type="cofactor">
    <cofactor evidence="1 7">
        <name>FMN</name>
        <dbReference type="ChEBI" id="CHEBI:58210"/>
    </cofactor>
</comment>
<keyword evidence="3 7" id="KW-0813">Transport</keyword>
<dbReference type="EMBL" id="CP115667">
    <property type="protein sequence ID" value="WBW49929.1"/>
    <property type="molecule type" value="Genomic_DNA"/>
</dbReference>
<keyword evidence="10" id="KW-1185">Reference proteome</keyword>
<gene>
    <name evidence="9" type="ORF">O6R05_07975</name>
</gene>
<evidence type="ECO:0000256" key="4">
    <source>
        <dbReference type="ARBA" id="ARBA00022630"/>
    </source>
</evidence>
<evidence type="ECO:0000256" key="1">
    <source>
        <dbReference type="ARBA" id="ARBA00001917"/>
    </source>
</evidence>
<accession>A0ABY7QT30</accession>